<keyword evidence="3" id="KW-1185">Reference proteome</keyword>
<protein>
    <recommendedName>
        <fullName evidence="4">Sialidase domain-containing protein</fullName>
    </recommendedName>
</protein>
<evidence type="ECO:0000313" key="3">
    <source>
        <dbReference type="Proteomes" id="UP000050277"/>
    </source>
</evidence>
<reference evidence="2 3" key="1">
    <citation type="submission" date="2015-07" db="EMBL/GenBank/DDBJ databases">
        <title>Whole genome sequence of Herpetosiphon geysericola DSM 7119.</title>
        <authorList>
            <person name="Hemp J."/>
            <person name="Ward L.M."/>
            <person name="Pace L.A."/>
            <person name="Fischer W.W."/>
        </authorList>
    </citation>
    <scope>NUCLEOTIDE SEQUENCE [LARGE SCALE GENOMIC DNA]</scope>
    <source>
        <strain evidence="2 3">DSM 7119</strain>
    </source>
</reference>
<comment type="caution">
    <text evidence="2">The sequence shown here is derived from an EMBL/GenBank/DDBJ whole genome shotgun (WGS) entry which is preliminary data.</text>
</comment>
<keyword evidence="1" id="KW-0812">Transmembrane</keyword>
<evidence type="ECO:0008006" key="4">
    <source>
        <dbReference type="Google" id="ProtNLM"/>
    </source>
</evidence>
<keyword evidence="1" id="KW-1133">Transmembrane helix</keyword>
<gene>
    <name evidence="2" type="ORF">SE18_25570</name>
</gene>
<dbReference type="STRING" id="70996.SE18_25570"/>
<accession>A0A0N8GP56</accession>
<organism evidence="2 3">
    <name type="scientific">Herpetosiphon geysericola</name>
    <dbReference type="NCBI Taxonomy" id="70996"/>
    <lineage>
        <taxon>Bacteria</taxon>
        <taxon>Bacillati</taxon>
        <taxon>Chloroflexota</taxon>
        <taxon>Chloroflexia</taxon>
        <taxon>Herpetosiphonales</taxon>
        <taxon>Herpetosiphonaceae</taxon>
        <taxon>Herpetosiphon</taxon>
    </lineage>
</organism>
<feature type="transmembrane region" description="Helical" evidence="1">
    <location>
        <begin position="21"/>
        <end position="39"/>
    </location>
</feature>
<name>A0A0N8GP56_9CHLR</name>
<dbReference type="Proteomes" id="UP000050277">
    <property type="component" value="Unassembled WGS sequence"/>
</dbReference>
<dbReference type="RefSeq" id="WP_054537308.1">
    <property type="nucleotide sequence ID" value="NZ_LGKP01000042.1"/>
</dbReference>
<feature type="transmembrane region" description="Helical" evidence="1">
    <location>
        <begin position="76"/>
        <end position="94"/>
    </location>
</feature>
<dbReference type="InterPro" id="IPR036278">
    <property type="entry name" value="Sialidase_sf"/>
</dbReference>
<keyword evidence="1" id="KW-0472">Membrane</keyword>
<sequence length="530" mass="58583">MRVFATQHQRSGGSMTHPRKTLFRSGVFFLNLSYSRQLLSSLSPWLRTAAQIVLMRMWTILVALLWIRLWFSVTRALIGGMLIVLLVGCGAAGIPSPTIPINPVQIVPTHASNSSAGRWLTDGTRRLSAEAGAIRGMVGALDERMHPHFVYQTSIEWMDEKDEGGVIVTGTTPAGDRYERRLWTAKKGYATNGIGVRSDRIIVTAGTTPPEMRSGLVLLIWQSRDGGKTWGDPIQSPFSSNAYQADVSWTPDGRAVLVASINHGNELMQTQIAVEQPSGQWQILSPFPSVRGGNYHTVWMRDTTDLEQESLPALVVVASRDGGFMVGRSTEGTHWDIITVTSVTAYTPRLIAADGTLFITHHTYGQAGLWIGRSDDGGMSWTVTSAFTGILDSPTNGISVENAHLLWDSHTQHLFMVVVRFDRAARVRRIVVLSAARDQVLAGDEAWTPDIVEHPWMPITLSATHTDQIRPFIVQRGAIALAGWEGWYFPRDRHNATDADFRSSSEPSYAVIRVANLTEAWMAEQNRGTR</sequence>
<evidence type="ECO:0000256" key="1">
    <source>
        <dbReference type="SAM" id="Phobius"/>
    </source>
</evidence>
<evidence type="ECO:0000313" key="2">
    <source>
        <dbReference type="EMBL" id="KPL79962.1"/>
    </source>
</evidence>
<proteinExistence type="predicted"/>
<dbReference type="SUPFAM" id="SSF50939">
    <property type="entry name" value="Sialidases"/>
    <property type="match status" value="1"/>
</dbReference>
<dbReference type="EMBL" id="LGKP01000042">
    <property type="protein sequence ID" value="KPL79962.1"/>
    <property type="molecule type" value="Genomic_DNA"/>
</dbReference>
<feature type="transmembrane region" description="Helical" evidence="1">
    <location>
        <begin position="45"/>
        <end position="67"/>
    </location>
</feature>
<dbReference type="OrthoDB" id="9764804at2"/>
<dbReference type="AlphaFoldDB" id="A0A0N8GP56"/>